<dbReference type="Proteomes" id="UP000886523">
    <property type="component" value="Unassembled WGS sequence"/>
</dbReference>
<name>A0A9P6E1C4_9AGAM</name>
<keyword evidence="2" id="KW-1185">Reference proteome</keyword>
<dbReference type="EMBL" id="MU128919">
    <property type="protein sequence ID" value="KAF9519264.1"/>
    <property type="molecule type" value="Genomic_DNA"/>
</dbReference>
<reference evidence="1" key="1">
    <citation type="journal article" date="2020" name="Nat. Commun.">
        <title>Large-scale genome sequencing of mycorrhizal fungi provides insights into the early evolution of symbiotic traits.</title>
        <authorList>
            <person name="Miyauchi S."/>
            <person name="Kiss E."/>
            <person name="Kuo A."/>
            <person name="Drula E."/>
            <person name="Kohler A."/>
            <person name="Sanchez-Garcia M."/>
            <person name="Morin E."/>
            <person name="Andreopoulos B."/>
            <person name="Barry K.W."/>
            <person name="Bonito G."/>
            <person name="Buee M."/>
            <person name="Carver A."/>
            <person name="Chen C."/>
            <person name="Cichocki N."/>
            <person name="Clum A."/>
            <person name="Culley D."/>
            <person name="Crous P.W."/>
            <person name="Fauchery L."/>
            <person name="Girlanda M."/>
            <person name="Hayes R.D."/>
            <person name="Keri Z."/>
            <person name="LaButti K."/>
            <person name="Lipzen A."/>
            <person name="Lombard V."/>
            <person name="Magnuson J."/>
            <person name="Maillard F."/>
            <person name="Murat C."/>
            <person name="Nolan M."/>
            <person name="Ohm R.A."/>
            <person name="Pangilinan J."/>
            <person name="Pereira M.F."/>
            <person name="Perotto S."/>
            <person name="Peter M."/>
            <person name="Pfister S."/>
            <person name="Riley R."/>
            <person name="Sitrit Y."/>
            <person name="Stielow J.B."/>
            <person name="Szollosi G."/>
            <person name="Zifcakova L."/>
            <person name="Stursova M."/>
            <person name="Spatafora J.W."/>
            <person name="Tedersoo L."/>
            <person name="Vaario L.M."/>
            <person name="Yamada A."/>
            <person name="Yan M."/>
            <person name="Wang P."/>
            <person name="Xu J."/>
            <person name="Bruns T."/>
            <person name="Baldrian P."/>
            <person name="Vilgalys R."/>
            <person name="Dunand C."/>
            <person name="Henrissat B."/>
            <person name="Grigoriev I.V."/>
            <person name="Hibbett D."/>
            <person name="Nagy L.G."/>
            <person name="Martin F.M."/>
        </authorList>
    </citation>
    <scope>NUCLEOTIDE SEQUENCE</scope>
    <source>
        <strain evidence="1">UP504</strain>
    </source>
</reference>
<evidence type="ECO:0000313" key="1">
    <source>
        <dbReference type="EMBL" id="KAF9519264.1"/>
    </source>
</evidence>
<evidence type="ECO:0000313" key="2">
    <source>
        <dbReference type="Proteomes" id="UP000886523"/>
    </source>
</evidence>
<dbReference type="AlphaFoldDB" id="A0A9P6E1C4"/>
<sequence length="237" mass="27126">MSLYGPLIKTASTVWYFAHLPYKTTSKQSQARMTSNLSDYAQTSRNLQAVPNMSIIHFCEHVLSTPASAEYKIFSLGMYQEVRFTIKHTYILLGVQPSHGQLFYLRLNRAAGRDCNPWLRFRSVSSKFPPEDRVIISWNEDSLHTPPMNTLSLVTFQRDNPSLGELAILLNIMEEESTIYTVYPENCWFFCSVVQELFTSTYEHSGSVNSAFKSLSPKVRATIANRWATERTLRGCE</sequence>
<comment type="caution">
    <text evidence="1">The sequence shown here is derived from an EMBL/GenBank/DDBJ whole genome shotgun (WGS) entry which is preliminary data.</text>
</comment>
<organism evidence="1 2">
    <name type="scientific">Hydnum rufescens UP504</name>
    <dbReference type="NCBI Taxonomy" id="1448309"/>
    <lineage>
        <taxon>Eukaryota</taxon>
        <taxon>Fungi</taxon>
        <taxon>Dikarya</taxon>
        <taxon>Basidiomycota</taxon>
        <taxon>Agaricomycotina</taxon>
        <taxon>Agaricomycetes</taxon>
        <taxon>Cantharellales</taxon>
        <taxon>Hydnaceae</taxon>
        <taxon>Hydnum</taxon>
    </lineage>
</organism>
<gene>
    <name evidence="1" type="ORF">BS47DRAFT_1388383</name>
</gene>
<protein>
    <submittedName>
        <fullName evidence="1">Uncharacterized protein</fullName>
    </submittedName>
</protein>
<dbReference type="OrthoDB" id="3162983at2759"/>
<proteinExistence type="predicted"/>
<accession>A0A9P6E1C4</accession>